<dbReference type="EMBL" id="VCEJ01000002">
    <property type="protein sequence ID" value="TLV02678.1"/>
    <property type="molecule type" value="Genomic_DNA"/>
</dbReference>
<dbReference type="Pfam" id="PF22725">
    <property type="entry name" value="GFO_IDH_MocA_C3"/>
    <property type="match status" value="1"/>
</dbReference>
<feature type="domain" description="Gfo/Idh/MocA-like oxidoreductase N-terminal" evidence="2">
    <location>
        <begin position="53"/>
        <end position="169"/>
    </location>
</feature>
<evidence type="ECO:0000259" key="2">
    <source>
        <dbReference type="Pfam" id="PF01408"/>
    </source>
</evidence>
<evidence type="ECO:0000259" key="3">
    <source>
        <dbReference type="Pfam" id="PF22725"/>
    </source>
</evidence>
<feature type="domain" description="GFO/IDH/MocA-like oxidoreductase" evidence="3">
    <location>
        <begin position="182"/>
        <end position="308"/>
    </location>
</feature>
<dbReference type="InterPro" id="IPR055170">
    <property type="entry name" value="GFO_IDH_MocA-like_dom"/>
</dbReference>
<dbReference type="PROSITE" id="PS51318">
    <property type="entry name" value="TAT"/>
    <property type="match status" value="1"/>
</dbReference>
<dbReference type="Gene3D" id="3.40.50.720">
    <property type="entry name" value="NAD(P)-binding Rossmann-like Domain"/>
    <property type="match status" value="1"/>
</dbReference>
<dbReference type="InterPro" id="IPR036291">
    <property type="entry name" value="NAD(P)-bd_dom_sf"/>
</dbReference>
<dbReference type="Pfam" id="PF01408">
    <property type="entry name" value="GFO_IDH_MocA"/>
    <property type="match status" value="1"/>
</dbReference>
<keyword evidence="1" id="KW-0560">Oxidoreductase</keyword>
<dbReference type="PANTHER" id="PTHR43818">
    <property type="entry name" value="BCDNA.GH03377"/>
    <property type="match status" value="1"/>
</dbReference>
<dbReference type="GO" id="GO:0000166">
    <property type="term" value="F:nucleotide binding"/>
    <property type="evidence" value="ECO:0007669"/>
    <property type="project" value="InterPro"/>
</dbReference>
<dbReference type="InterPro" id="IPR050463">
    <property type="entry name" value="Gfo/Idh/MocA_oxidrdct_glycsds"/>
</dbReference>
<sequence length="386" mass="42859">MKELDNRRQFLRNSVNTAASLMMIPTLAQEVLAAEKPVNVEDKPQTPMASRIKFSVIGINHGHIYGQVEAVTRGGGELVSFYAKEADLASAFAKRYPQAKQAQSEAEILDDKSIQLVLSSGIPDERAPLGVRVMKAGKDYMVDKPGITTLEQLAQVRKVQKETKRIYSIMYSERLENRATIKAGELVKEGAIGKVIQTIGLGPHRISLNTRPEWFFDKKRFGGIICDIASHQFDQFLFFTNSTKAEVVASQVGNVNHPQYPKFEDFGDTMLRGNGGAGYIRVDWFTPDGLKSWGDGRLTVLGTEGFIEIRKNVDIGGRDGGNHLFLVNNKETTYVDCSKVELPYGRQLVDDVLNRTETAMSQEHCFLATELALKAQKNAQNVSVLS</sequence>
<evidence type="ECO:0000256" key="1">
    <source>
        <dbReference type="ARBA" id="ARBA00023002"/>
    </source>
</evidence>
<name>A0A5R9L2P2_9BACT</name>
<reference evidence="4 5" key="1">
    <citation type="submission" date="2019-05" db="EMBL/GenBank/DDBJ databases">
        <authorList>
            <person name="Qu J.-H."/>
        </authorList>
    </citation>
    <scope>NUCLEOTIDE SEQUENCE [LARGE SCALE GENOMIC DNA]</scope>
    <source>
        <strain evidence="4 5">T17</strain>
    </source>
</reference>
<dbReference type="SUPFAM" id="SSF55347">
    <property type="entry name" value="Glyceraldehyde-3-phosphate dehydrogenase-like, C-terminal domain"/>
    <property type="match status" value="1"/>
</dbReference>
<dbReference type="AlphaFoldDB" id="A0A5R9L2P2"/>
<dbReference type="PANTHER" id="PTHR43818:SF11">
    <property type="entry name" value="BCDNA.GH03377"/>
    <property type="match status" value="1"/>
</dbReference>
<dbReference type="OrthoDB" id="9768836at2"/>
<dbReference type="InterPro" id="IPR006311">
    <property type="entry name" value="TAT_signal"/>
</dbReference>
<dbReference type="Proteomes" id="UP000306402">
    <property type="component" value="Unassembled WGS sequence"/>
</dbReference>
<dbReference type="RefSeq" id="WP_138363888.1">
    <property type="nucleotide sequence ID" value="NZ_VCEJ01000002.1"/>
</dbReference>
<organism evidence="4 5">
    <name type="scientific">Dyadobacter luticola</name>
    <dbReference type="NCBI Taxonomy" id="1979387"/>
    <lineage>
        <taxon>Bacteria</taxon>
        <taxon>Pseudomonadati</taxon>
        <taxon>Bacteroidota</taxon>
        <taxon>Cytophagia</taxon>
        <taxon>Cytophagales</taxon>
        <taxon>Spirosomataceae</taxon>
        <taxon>Dyadobacter</taxon>
    </lineage>
</organism>
<gene>
    <name evidence="4" type="ORF">FEN17_03400</name>
</gene>
<dbReference type="InterPro" id="IPR000683">
    <property type="entry name" value="Gfo/Idh/MocA-like_OxRdtase_N"/>
</dbReference>
<proteinExistence type="predicted"/>
<evidence type="ECO:0000313" key="5">
    <source>
        <dbReference type="Proteomes" id="UP000306402"/>
    </source>
</evidence>
<evidence type="ECO:0000313" key="4">
    <source>
        <dbReference type="EMBL" id="TLV02678.1"/>
    </source>
</evidence>
<keyword evidence="5" id="KW-1185">Reference proteome</keyword>
<dbReference type="GO" id="GO:0016491">
    <property type="term" value="F:oxidoreductase activity"/>
    <property type="evidence" value="ECO:0007669"/>
    <property type="project" value="UniProtKB-KW"/>
</dbReference>
<dbReference type="Gene3D" id="3.30.360.10">
    <property type="entry name" value="Dihydrodipicolinate Reductase, domain 2"/>
    <property type="match status" value="1"/>
</dbReference>
<accession>A0A5R9L2P2</accession>
<comment type="caution">
    <text evidence="4">The sequence shown here is derived from an EMBL/GenBank/DDBJ whole genome shotgun (WGS) entry which is preliminary data.</text>
</comment>
<dbReference type="SUPFAM" id="SSF51735">
    <property type="entry name" value="NAD(P)-binding Rossmann-fold domains"/>
    <property type="match status" value="1"/>
</dbReference>
<protein>
    <submittedName>
        <fullName evidence="4">Gfo/Idh/MocA family oxidoreductase</fullName>
    </submittedName>
</protein>